<dbReference type="InterPro" id="IPR036291">
    <property type="entry name" value="NAD(P)-bd_dom_sf"/>
</dbReference>
<accession>A0ABP8KD17</accession>
<keyword evidence="2" id="KW-0560">Oxidoreductase</keyword>
<dbReference type="InterPro" id="IPR002347">
    <property type="entry name" value="SDR_fam"/>
</dbReference>
<dbReference type="SUPFAM" id="SSF55961">
    <property type="entry name" value="Bet v1-like"/>
    <property type="match status" value="1"/>
</dbReference>
<protein>
    <recommendedName>
        <fullName evidence="4">Ketoreductase domain-containing protein</fullName>
    </recommendedName>
</protein>
<organism evidence="5 6">
    <name type="scientific">Fodinibacter luteus</name>
    <dbReference type="NCBI Taxonomy" id="552064"/>
    <lineage>
        <taxon>Bacteria</taxon>
        <taxon>Bacillati</taxon>
        <taxon>Actinomycetota</taxon>
        <taxon>Actinomycetes</taxon>
        <taxon>Micrococcales</taxon>
        <taxon>Intrasporangiaceae</taxon>
        <taxon>Fodinibacter (ex Wang et al. 2009)</taxon>
    </lineage>
</organism>
<evidence type="ECO:0000313" key="5">
    <source>
        <dbReference type="EMBL" id="GAA4404450.1"/>
    </source>
</evidence>
<dbReference type="EMBL" id="BAABGM010000011">
    <property type="protein sequence ID" value="GAA4404450.1"/>
    <property type="molecule type" value="Genomic_DNA"/>
</dbReference>
<dbReference type="Pfam" id="PF00106">
    <property type="entry name" value="adh_short"/>
    <property type="match status" value="1"/>
</dbReference>
<name>A0ABP8KD17_9MICO</name>
<keyword evidence="6" id="KW-1185">Reference proteome</keyword>
<dbReference type="PANTHER" id="PTHR44196:SF1">
    <property type="entry name" value="DEHYDROGENASE_REDUCTASE SDR FAMILY MEMBER 7B"/>
    <property type="match status" value="1"/>
</dbReference>
<comment type="similarity">
    <text evidence="1">Belongs to the short-chain dehydrogenases/reductases (SDR) family.</text>
</comment>
<dbReference type="PRINTS" id="PR00081">
    <property type="entry name" value="GDHRDH"/>
</dbReference>
<proteinExistence type="inferred from homology"/>
<dbReference type="Gene3D" id="3.30.530.20">
    <property type="match status" value="1"/>
</dbReference>
<evidence type="ECO:0000313" key="6">
    <source>
        <dbReference type="Proteomes" id="UP001500945"/>
    </source>
</evidence>
<feature type="domain" description="Ketoreductase" evidence="4">
    <location>
        <begin position="10"/>
        <end position="194"/>
    </location>
</feature>
<evidence type="ECO:0000259" key="4">
    <source>
        <dbReference type="SMART" id="SM00822"/>
    </source>
</evidence>
<dbReference type="SMART" id="SM00822">
    <property type="entry name" value="PKS_KR"/>
    <property type="match status" value="1"/>
</dbReference>
<dbReference type="CDD" id="cd07812">
    <property type="entry name" value="SRPBCC"/>
    <property type="match status" value="1"/>
</dbReference>
<dbReference type="InterPro" id="IPR023393">
    <property type="entry name" value="START-like_dom_sf"/>
</dbReference>
<dbReference type="Pfam" id="PF10604">
    <property type="entry name" value="Polyketide_cyc2"/>
    <property type="match status" value="1"/>
</dbReference>
<evidence type="ECO:0000256" key="3">
    <source>
        <dbReference type="SAM" id="MobiDB-lite"/>
    </source>
</evidence>
<reference evidence="6" key="1">
    <citation type="journal article" date="2019" name="Int. J. Syst. Evol. Microbiol.">
        <title>The Global Catalogue of Microorganisms (GCM) 10K type strain sequencing project: providing services to taxonomists for standard genome sequencing and annotation.</title>
        <authorList>
            <consortium name="The Broad Institute Genomics Platform"/>
            <consortium name="The Broad Institute Genome Sequencing Center for Infectious Disease"/>
            <person name="Wu L."/>
            <person name="Ma J."/>
        </authorList>
    </citation>
    <scope>NUCLEOTIDE SEQUENCE [LARGE SCALE GENOMIC DNA]</scope>
    <source>
        <strain evidence="6">JCM 17809</strain>
    </source>
</reference>
<evidence type="ECO:0000256" key="1">
    <source>
        <dbReference type="ARBA" id="ARBA00006484"/>
    </source>
</evidence>
<comment type="caution">
    <text evidence="5">The sequence shown here is derived from an EMBL/GenBank/DDBJ whole genome shotgun (WGS) entry which is preliminary data.</text>
</comment>
<dbReference type="Gene3D" id="3.40.50.720">
    <property type="entry name" value="NAD(P)-binding Rossmann-like Domain"/>
    <property type="match status" value="1"/>
</dbReference>
<sequence length="459" mass="48274">MSRAPTATTGVLLTGASSGIGRATALRLAARGLPVVLTGRDPQPLEEVAAACRAAGATASVVVLDVRDDEAVRRAVDAAADEHGPGLAVVHAAAVVAYGLFEEVPEDVMREVVATDVLGTVSVARASLAAFRHTGGGHLVVVGSLLGEVATPYMSGYVLSKWAVHGLVRTLQIETRHREGVAVSLVSPGGIDTPVYRQAATVLGRHGAPPPPVLSPDAVAHRIESVLRRPRRLTHVGPANHVVVAGFRLVPALYDTLVTPLMRTAGLGPWEGLRATAGNVHGPQHPPPPPSEQLEETTMTDDHTLDRPRVSRAVAAPAEAVWAVLADGWQYATWVVGASRVRAVDEGWPAPGTRLHHSVGLWPALISDSTRSEHAEAPHHLVLTARGWPIGEARVEIEVVPDGPRSCTVSIAEDASAGPGRLVPGPARQAMILPRNREALMRLALIAEGRHREALRGEA</sequence>
<evidence type="ECO:0000256" key="2">
    <source>
        <dbReference type="ARBA" id="ARBA00023002"/>
    </source>
</evidence>
<feature type="region of interest" description="Disordered" evidence="3">
    <location>
        <begin position="276"/>
        <end position="300"/>
    </location>
</feature>
<dbReference type="PANTHER" id="PTHR44196">
    <property type="entry name" value="DEHYDROGENASE/REDUCTASE SDR FAMILY MEMBER 7B"/>
    <property type="match status" value="1"/>
</dbReference>
<gene>
    <name evidence="5" type="ORF">GCM10023168_17090</name>
</gene>
<dbReference type="RefSeq" id="WP_345204645.1">
    <property type="nucleotide sequence ID" value="NZ_BAABGM010000011.1"/>
</dbReference>
<dbReference type="SUPFAM" id="SSF51735">
    <property type="entry name" value="NAD(P)-binding Rossmann-fold domains"/>
    <property type="match status" value="1"/>
</dbReference>
<dbReference type="InterPro" id="IPR057326">
    <property type="entry name" value="KR_dom"/>
</dbReference>
<dbReference type="InterPro" id="IPR019587">
    <property type="entry name" value="Polyketide_cyclase/dehydratase"/>
</dbReference>
<dbReference type="Proteomes" id="UP001500945">
    <property type="component" value="Unassembled WGS sequence"/>
</dbReference>